<feature type="domain" description="Tail sheath protein C-terminal" evidence="2">
    <location>
        <begin position="633"/>
        <end position="737"/>
    </location>
</feature>
<evidence type="ECO:0000313" key="4">
    <source>
        <dbReference type="Proteomes" id="UP001230207"/>
    </source>
</evidence>
<protein>
    <recommendedName>
        <fullName evidence="2">Tail sheath protein C-terminal domain-containing protein</fullName>
    </recommendedName>
</protein>
<name>A0ABU0BXJ7_9HYPH</name>
<reference evidence="3 4" key="1">
    <citation type="submission" date="2023-07" db="EMBL/GenBank/DDBJ databases">
        <title>Genomic Encyclopedia of Type Strains, Phase IV (KMG-IV): sequencing the most valuable type-strain genomes for metagenomic binning, comparative biology and taxonomic classification.</title>
        <authorList>
            <person name="Goeker M."/>
        </authorList>
    </citation>
    <scope>NUCLEOTIDE SEQUENCE [LARGE SCALE GENOMIC DNA]</scope>
    <source>
        <strain evidence="3 4">DSM 1112</strain>
    </source>
</reference>
<dbReference type="Proteomes" id="UP001230207">
    <property type="component" value="Unassembled WGS sequence"/>
</dbReference>
<dbReference type="Pfam" id="PF17482">
    <property type="entry name" value="Phage_sheath_1C"/>
    <property type="match status" value="1"/>
</dbReference>
<accession>A0ABU0BXJ7</accession>
<dbReference type="RefSeq" id="WP_307233703.1">
    <property type="nucleotide sequence ID" value="NZ_JAUSVF010000002.1"/>
</dbReference>
<gene>
    <name evidence="3" type="ORF">QO002_004351</name>
</gene>
<evidence type="ECO:0000256" key="1">
    <source>
        <dbReference type="ARBA" id="ARBA00008005"/>
    </source>
</evidence>
<dbReference type="PANTHER" id="PTHR35861:SF1">
    <property type="entry name" value="PHAGE TAIL SHEATH PROTEIN"/>
    <property type="match status" value="1"/>
</dbReference>
<keyword evidence="4" id="KW-1185">Reference proteome</keyword>
<comment type="similarity">
    <text evidence="1">Belongs to the myoviridae tail sheath protein family.</text>
</comment>
<dbReference type="InterPro" id="IPR008969">
    <property type="entry name" value="CarboxyPept-like_regulatory"/>
</dbReference>
<dbReference type="InterPro" id="IPR052042">
    <property type="entry name" value="Tail_sheath_structural"/>
</dbReference>
<dbReference type="EMBL" id="JAUSVF010000002">
    <property type="protein sequence ID" value="MDQ0322145.1"/>
    <property type="molecule type" value="Genomic_DNA"/>
</dbReference>
<organism evidence="3 4">
    <name type="scientific">Pararhizobium capsulatum DSM 1112</name>
    <dbReference type="NCBI Taxonomy" id="1121113"/>
    <lineage>
        <taxon>Bacteria</taxon>
        <taxon>Pseudomonadati</taxon>
        <taxon>Pseudomonadota</taxon>
        <taxon>Alphaproteobacteria</taxon>
        <taxon>Hyphomicrobiales</taxon>
        <taxon>Rhizobiaceae</taxon>
        <taxon>Rhizobium/Agrobacterium group</taxon>
        <taxon>Pararhizobium</taxon>
    </lineage>
</organism>
<evidence type="ECO:0000313" key="3">
    <source>
        <dbReference type="EMBL" id="MDQ0322145.1"/>
    </source>
</evidence>
<dbReference type="SUPFAM" id="SSF49464">
    <property type="entry name" value="Carboxypeptidase regulatory domain-like"/>
    <property type="match status" value="1"/>
</dbReference>
<sequence>MLLTPGLYRQPVTPVRPVGALARGDIPVMLGYTRKGPPGVPVRLHSLREFEDIFGEALDHGFLWHSLKGFFENGGQTAYVLRIVSESARAARSERVDAAQGAVEGARVVWRATASFPWLAIDPRKLTSALRGESASWIQIFEQVLKEEGVRSDDPGAFGNGLVLKVVRASRVRTETTDEVVDGGKASSVRSLAGLEAGSILELTQTAASGLTAHAVRIPAKVDTARQRIVWSDNLTADGLDPSRPIRVSSVEFDLAIFAEGKLQQSFAALSPNPAHSRAMATVLPASCRSVAFSPAVVRTNGDSEAEEKAAARMKMIDWTDEHFWPQEGDYPLAGGVDGLDRITRENWLSALEPIKRLADAALIVAPDIVLPEAGLPPPDAPLPAVLDCCVLEQPEAGFLLGKVVSYDDDGKEIPLGGVAVDIAGPGGIATTGSDGLFAVSDIGLSLVSIRLNKQGYEPLEFQAQPLPFMPSQPVVMSMAPLTSPKVFVADEIVEMQAALANPEYVGPYKVALADPPASDMRADQLATWRSRLGDSARIGFFAPWLNLPAKDSTGNPLSLACPPSGHVAGAFAAAENATGIHRTGANLQLRFVEGVTLAIDDATQEGLNPIGVNAIRAFPGRGIRIFGTRSLSSDPEWRYLTTRRIVDAIEKSLERALQWMVFEPNNLITRHSVQTTASILLDRLFRQGVLSGVKAEGAYSAKCDLENNSDASRDEGKLVVDIAVAPTQPFEFIYFRLGHEFDAIQVTER</sequence>
<dbReference type="PANTHER" id="PTHR35861">
    <property type="match status" value="1"/>
</dbReference>
<evidence type="ECO:0000259" key="2">
    <source>
        <dbReference type="Pfam" id="PF17482"/>
    </source>
</evidence>
<dbReference type="InterPro" id="IPR020287">
    <property type="entry name" value="Tail_sheath_C"/>
</dbReference>
<comment type="caution">
    <text evidence="3">The sequence shown here is derived from an EMBL/GenBank/DDBJ whole genome shotgun (WGS) entry which is preliminary data.</text>
</comment>
<proteinExistence type="inferred from homology"/>
<dbReference type="Gene3D" id="3.40.50.11780">
    <property type="match status" value="2"/>
</dbReference>